<keyword evidence="2" id="KW-0472">Membrane</keyword>
<dbReference type="OrthoDB" id="62286at2157"/>
<feature type="coiled-coil region" evidence="1">
    <location>
        <begin position="150"/>
        <end position="177"/>
    </location>
</feature>
<evidence type="ECO:0000256" key="2">
    <source>
        <dbReference type="SAM" id="Phobius"/>
    </source>
</evidence>
<evidence type="ECO:0000256" key="1">
    <source>
        <dbReference type="SAM" id="Coils"/>
    </source>
</evidence>
<evidence type="ECO:0000313" key="3">
    <source>
        <dbReference type="EMBL" id="ADI36295.1"/>
    </source>
</evidence>
<keyword evidence="2" id="KW-0812">Transmembrane</keyword>
<gene>
    <name evidence="3" type="ordered locus">Mvol_0636</name>
</gene>
<keyword evidence="2" id="KW-1133">Transmembrane helix</keyword>
<keyword evidence="1" id="KW-0175">Coiled coil</keyword>
<accession>D7DT35</accession>
<proteinExistence type="predicted"/>
<dbReference type="EMBL" id="CP002057">
    <property type="protein sequence ID" value="ADI36295.1"/>
    <property type="molecule type" value="Genomic_DNA"/>
</dbReference>
<dbReference type="AlphaFoldDB" id="D7DT35"/>
<dbReference type="InParanoid" id="D7DT35"/>
<protein>
    <submittedName>
        <fullName evidence="3">Uncharacterized protein</fullName>
    </submittedName>
</protein>
<dbReference type="HOGENOM" id="CLU_1514648_0_0_2"/>
<dbReference type="Proteomes" id="UP000007722">
    <property type="component" value="Chromosome"/>
</dbReference>
<organism evidence="3 4">
    <name type="scientific">Methanococcus voltae (strain ATCC BAA-1334 / A3)</name>
    <dbReference type="NCBI Taxonomy" id="456320"/>
    <lineage>
        <taxon>Archaea</taxon>
        <taxon>Methanobacteriati</taxon>
        <taxon>Methanobacteriota</taxon>
        <taxon>Methanomada group</taxon>
        <taxon>Methanococci</taxon>
        <taxon>Methanococcales</taxon>
        <taxon>Methanococcaceae</taxon>
        <taxon>Methanococcus</taxon>
    </lineage>
</organism>
<sequence length="177" mass="20609">MGLDINLISIIIMAIIGIVVIYAMFFESSMEYFGNLFFILSKNENRQYLKNREITFQSTNYNDLNNVNENCENKIHKQSYLLCEKKLLDGLVSEIEYCKENVNYYTVKINECENSLNDILGTYTELQKSDSFENSTNGEKELKELINIKKQELKSMKNGLDNELKTLNDLNNKILNN</sequence>
<name>D7DT35_METV3</name>
<feature type="transmembrane region" description="Helical" evidence="2">
    <location>
        <begin position="6"/>
        <end position="26"/>
    </location>
</feature>
<evidence type="ECO:0000313" key="4">
    <source>
        <dbReference type="Proteomes" id="UP000007722"/>
    </source>
</evidence>
<dbReference type="KEGG" id="mvo:Mvol_0636"/>
<keyword evidence="4" id="KW-1185">Reference proteome</keyword>
<reference evidence="3 4" key="1">
    <citation type="submission" date="2010-05" db="EMBL/GenBank/DDBJ databases">
        <title>Complete sequence of Methanococcus voltae A3.</title>
        <authorList>
            <consortium name="US DOE Joint Genome Institute"/>
            <person name="Lucas S."/>
            <person name="Copeland A."/>
            <person name="Lapidus A."/>
            <person name="Cheng J.-F."/>
            <person name="Bruce D."/>
            <person name="Goodwin L."/>
            <person name="Pitluck S."/>
            <person name="Lowry S."/>
            <person name="Clum A."/>
            <person name="Land M."/>
            <person name="Hauser L."/>
            <person name="Kyrpides N."/>
            <person name="Mikhailova N."/>
            <person name="Whitman W.B."/>
            <person name="Woyke T."/>
        </authorList>
    </citation>
    <scope>NUCLEOTIDE SEQUENCE [LARGE SCALE GENOMIC DNA]</scope>
    <source>
        <strain evidence="4">ATCC BAA-1334 / A3</strain>
    </source>
</reference>